<dbReference type="AlphaFoldDB" id="A0AAI9VFZ1"/>
<organism evidence="1 2">
    <name type="scientific">Colletotrichum cuscutae</name>
    <dbReference type="NCBI Taxonomy" id="1209917"/>
    <lineage>
        <taxon>Eukaryota</taxon>
        <taxon>Fungi</taxon>
        <taxon>Dikarya</taxon>
        <taxon>Ascomycota</taxon>
        <taxon>Pezizomycotina</taxon>
        <taxon>Sordariomycetes</taxon>
        <taxon>Hypocreomycetidae</taxon>
        <taxon>Glomerellales</taxon>
        <taxon>Glomerellaceae</taxon>
        <taxon>Colletotrichum</taxon>
        <taxon>Colletotrichum acutatum species complex</taxon>
    </lineage>
</organism>
<evidence type="ECO:0000313" key="2">
    <source>
        <dbReference type="Proteomes" id="UP001239213"/>
    </source>
</evidence>
<gene>
    <name evidence="1" type="ORF">CCUS01_15419</name>
</gene>
<reference evidence="1" key="1">
    <citation type="submission" date="2016-11" db="EMBL/GenBank/DDBJ databases">
        <title>The genome sequence of Colletotrichum cuscutae.</title>
        <authorList>
            <person name="Baroncelli R."/>
        </authorList>
    </citation>
    <scope>NUCLEOTIDE SEQUENCE</scope>
    <source>
        <strain evidence="1">IMI 304802</strain>
    </source>
</reference>
<comment type="caution">
    <text evidence="1">The sequence shown here is derived from an EMBL/GenBank/DDBJ whole genome shotgun (WGS) entry which is preliminary data.</text>
</comment>
<dbReference type="EMBL" id="MPDP01000074">
    <property type="protein sequence ID" value="KAK1484809.1"/>
    <property type="molecule type" value="Genomic_DNA"/>
</dbReference>
<proteinExistence type="predicted"/>
<evidence type="ECO:0000313" key="1">
    <source>
        <dbReference type="EMBL" id="KAK1484809.1"/>
    </source>
</evidence>
<protein>
    <submittedName>
        <fullName evidence="1">Uncharacterized protein</fullName>
    </submittedName>
</protein>
<sequence>MNINGPKPKINIINMFDILPPVFHSMTTGKIRGNDTSALLKERGKYQYQTIKKMSAALELDYDYALWLDSEAIAVQPFSMRQTFDAYVKDPTIWRSRMTNDDFMRRLIGAAANVLDRSMDSFGPAVSIPITR</sequence>
<dbReference type="Proteomes" id="UP001239213">
    <property type="component" value="Unassembled WGS sequence"/>
</dbReference>
<keyword evidence="2" id="KW-1185">Reference proteome</keyword>
<name>A0AAI9VFZ1_9PEZI</name>
<accession>A0AAI9VFZ1</accession>